<accession>A0ABW9QS02</accession>
<evidence type="ECO:0000256" key="8">
    <source>
        <dbReference type="HAMAP-Rule" id="MF_00169"/>
    </source>
</evidence>
<evidence type="ECO:0000256" key="2">
    <source>
        <dbReference type="ARBA" id="ARBA00004902"/>
    </source>
</evidence>
<name>A0ABW9QS02_9ACTN</name>
<dbReference type="EMBL" id="WJHE01000015">
    <property type="protein sequence ID" value="MST31178.1"/>
    <property type="molecule type" value="Genomic_DNA"/>
</dbReference>
<protein>
    <recommendedName>
        <fullName evidence="5 8">3-dehydroquinate dehydratase</fullName>
        <shortName evidence="8">3-dehydroquinase</shortName>
        <ecNumber evidence="5 8">4.2.1.10</ecNumber>
    </recommendedName>
    <alternativeName>
        <fullName evidence="8">Type II DHQase</fullName>
    </alternativeName>
</protein>
<dbReference type="SUPFAM" id="SSF52304">
    <property type="entry name" value="Type II 3-dehydroquinate dehydratase"/>
    <property type="match status" value="1"/>
</dbReference>
<dbReference type="PANTHER" id="PTHR21272">
    <property type="entry name" value="CATABOLIC 3-DEHYDROQUINASE"/>
    <property type="match status" value="1"/>
</dbReference>
<feature type="binding site" evidence="8">
    <location>
        <begin position="98"/>
        <end position="99"/>
    </location>
    <ligand>
        <name>substrate</name>
    </ligand>
</feature>
<sequence length="146" mass="15380">MLLLSGPNLDLLGQREPEIYGTATLEDHRRAAAEVAAEAGYDLQHLQSNREGVLVEAIHAARATVAGIVINPGALTHYAWSLHDALAAFAGPVIELHLSNPAAREAWRHHSVISPVADAVIAGLGGDGYPLAVHALIQLVRASGRP</sequence>
<keyword evidence="8" id="KW-0028">Amino-acid biosynthesis</keyword>
<reference evidence="9 10" key="1">
    <citation type="submission" date="2019-11" db="EMBL/GenBank/DDBJ databases">
        <title>Acidiferrimicrobium australis gen. nov., sp. nov., an acidophilic and obligately heterotrophic, member of the Actinobacteria that catalyses dissimilatory oxido- reduction of iron isolated from metal-rich acidic water in Chile.</title>
        <authorList>
            <person name="Gonzalez D."/>
            <person name="Huber K."/>
            <person name="Hedrich S."/>
            <person name="Rojas-Villalobos C."/>
            <person name="Quatrini R."/>
            <person name="Dinamarca M.A."/>
            <person name="Schwarz A."/>
            <person name="Canales C."/>
            <person name="Nancucheo I."/>
        </authorList>
    </citation>
    <scope>NUCLEOTIDE SEQUENCE [LARGE SCALE GENOMIC DNA]</scope>
    <source>
        <strain evidence="9 10">USS-CCA1</strain>
    </source>
</reference>
<dbReference type="EC" id="4.2.1.10" evidence="5 8"/>
<keyword evidence="10" id="KW-1185">Reference proteome</keyword>
<dbReference type="Gene3D" id="3.40.50.9100">
    <property type="entry name" value="Dehydroquinase, class II"/>
    <property type="match status" value="1"/>
</dbReference>
<dbReference type="InterPro" id="IPR001874">
    <property type="entry name" value="DHquinase_II"/>
</dbReference>
<comment type="pathway">
    <text evidence="2 8">Metabolic intermediate biosynthesis; chorismate biosynthesis; chorismate from D-erythrose 4-phosphate and phosphoenolpyruvate: step 3/7.</text>
</comment>
<dbReference type="HAMAP" id="MF_00169">
    <property type="entry name" value="AroQ"/>
    <property type="match status" value="1"/>
</dbReference>
<dbReference type="Pfam" id="PF01220">
    <property type="entry name" value="DHquinase_II"/>
    <property type="match status" value="1"/>
</dbReference>
<dbReference type="CDD" id="cd00466">
    <property type="entry name" value="DHQase_II"/>
    <property type="match status" value="1"/>
</dbReference>
<dbReference type="PANTHER" id="PTHR21272:SF3">
    <property type="entry name" value="CATABOLIC 3-DEHYDROQUINASE"/>
    <property type="match status" value="1"/>
</dbReference>
<feature type="active site" description="Proton donor" evidence="8">
    <location>
        <position position="97"/>
    </location>
</feature>
<feature type="site" description="Transition state stabilizer" evidence="8">
    <location>
        <position position="15"/>
    </location>
</feature>
<dbReference type="InterPro" id="IPR018509">
    <property type="entry name" value="DHquinase_II_CS"/>
</dbReference>
<comment type="subunit">
    <text evidence="4 8">Homododecamer.</text>
</comment>
<evidence type="ECO:0000256" key="3">
    <source>
        <dbReference type="ARBA" id="ARBA00011037"/>
    </source>
</evidence>
<keyword evidence="7 8" id="KW-0456">Lyase</keyword>
<dbReference type="PIRSF" id="PIRSF001399">
    <property type="entry name" value="DHquinase_II"/>
    <property type="match status" value="1"/>
</dbReference>
<dbReference type="Proteomes" id="UP000437736">
    <property type="component" value="Unassembled WGS sequence"/>
</dbReference>
<proteinExistence type="inferred from homology"/>
<feature type="binding site" evidence="8">
    <location>
        <position position="77"/>
    </location>
    <ligand>
        <name>substrate</name>
    </ligand>
</feature>
<dbReference type="PROSITE" id="PS01029">
    <property type="entry name" value="DEHYDROQUINASE_II"/>
    <property type="match status" value="1"/>
</dbReference>
<dbReference type="GO" id="GO:0003855">
    <property type="term" value="F:3-dehydroquinate dehydratase activity"/>
    <property type="evidence" value="ECO:0007669"/>
    <property type="project" value="UniProtKB-EC"/>
</dbReference>
<feature type="binding site" evidence="8">
    <location>
        <position position="84"/>
    </location>
    <ligand>
        <name>substrate</name>
    </ligand>
</feature>
<keyword evidence="6 8" id="KW-0057">Aromatic amino acid biosynthesis</keyword>
<comment type="caution">
    <text evidence="9">The sequence shown here is derived from an EMBL/GenBank/DDBJ whole genome shotgun (WGS) entry which is preliminary data.</text>
</comment>
<evidence type="ECO:0000256" key="7">
    <source>
        <dbReference type="ARBA" id="ARBA00023239"/>
    </source>
</evidence>
<evidence type="ECO:0000256" key="4">
    <source>
        <dbReference type="ARBA" id="ARBA00011193"/>
    </source>
</evidence>
<evidence type="ECO:0000313" key="9">
    <source>
        <dbReference type="EMBL" id="MST31178.1"/>
    </source>
</evidence>
<organism evidence="9 10">
    <name type="scientific">Acidiferrimicrobium australe</name>
    <dbReference type="NCBI Taxonomy" id="2664430"/>
    <lineage>
        <taxon>Bacteria</taxon>
        <taxon>Bacillati</taxon>
        <taxon>Actinomycetota</taxon>
        <taxon>Acidimicrobiia</taxon>
        <taxon>Acidimicrobiales</taxon>
        <taxon>Acidimicrobiaceae</taxon>
        <taxon>Acidiferrimicrobium</taxon>
    </lineage>
</organism>
<dbReference type="NCBIfam" id="NF003805">
    <property type="entry name" value="PRK05395.1-2"/>
    <property type="match status" value="1"/>
</dbReference>
<gene>
    <name evidence="8" type="primary">aroQ</name>
    <name evidence="9" type="ORF">GHK86_00335</name>
</gene>
<comment type="catalytic activity">
    <reaction evidence="1 8">
        <text>3-dehydroquinate = 3-dehydroshikimate + H2O</text>
        <dbReference type="Rhea" id="RHEA:21096"/>
        <dbReference type="ChEBI" id="CHEBI:15377"/>
        <dbReference type="ChEBI" id="CHEBI:16630"/>
        <dbReference type="ChEBI" id="CHEBI:32364"/>
        <dbReference type="EC" id="4.2.1.10"/>
    </reaction>
</comment>
<feature type="binding site" evidence="8">
    <location>
        <position position="71"/>
    </location>
    <ligand>
        <name>substrate</name>
    </ligand>
</feature>
<feature type="binding site" evidence="8">
    <location>
        <position position="108"/>
    </location>
    <ligand>
        <name>substrate</name>
    </ligand>
</feature>
<dbReference type="NCBIfam" id="NF003807">
    <property type="entry name" value="PRK05395.1-4"/>
    <property type="match status" value="1"/>
</dbReference>
<evidence type="ECO:0000256" key="1">
    <source>
        <dbReference type="ARBA" id="ARBA00001864"/>
    </source>
</evidence>
<evidence type="ECO:0000313" key="10">
    <source>
        <dbReference type="Proteomes" id="UP000437736"/>
    </source>
</evidence>
<evidence type="ECO:0000256" key="5">
    <source>
        <dbReference type="ARBA" id="ARBA00012060"/>
    </source>
</evidence>
<comment type="function">
    <text evidence="8">Catalyzes a trans-dehydration via an enolate intermediate.</text>
</comment>
<comment type="similarity">
    <text evidence="3 8">Belongs to the type-II 3-dehydroquinase family.</text>
</comment>
<dbReference type="InterPro" id="IPR036441">
    <property type="entry name" value="DHquinase_II_sf"/>
</dbReference>
<feature type="active site" description="Proton acceptor" evidence="8">
    <location>
        <position position="20"/>
    </location>
</feature>
<dbReference type="NCBIfam" id="NF003806">
    <property type="entry name" value="PRK05395.1-3"/>
    <property type="match status" value="1"/>
</dbReference>
<evidence type="ECO:0000256" key="6">
    <source>
        <dbReference type="ARBA" id="ARBA00023141"/>
    </source>
</evidence>